<evidence type="ECO:0000259" key="1">
    <source>
        <dbReference type="PROSITE" id="PS50853"/>
    </source>
</evidence>
<protein>
    <submittedName>
        <fullName evidence="2">(spotted green pufferfish) hypothetical protein</fullName>
    </submittedName>
</protein>
<dbReference type="InterPro" id="IPR013783">
    <property type="entry name" value="Ig-like_fold"/>
</dbReference>
<reference evidence="2" key="2">
    <citation type="submission" date="2004-02" db="EMBL/GenBank/DDBJ databases">
        <authorList>
            <consortium name="Genoscope"/>
            <consortium name="Whitehead Institute Centre for Genome Research"/>
        </authorList>
    </citation>
    <scope>NUCLEOTIDE SEQUENCE</scope>
</reference>
<gene>
    <name evidence="2" type="ORF">GSTENG00036957001</name>
</gene>
<dbReference type="InterPro" id="IPR003961">
    <property type="entry name" value="FN3_dom"/>
</dbReference>
<dbReference type="AlphaFoldDB" id="Q4RAM3"/>
<feature type="non-terminal residue" evidence="2">
    <location>
        <position position="67"/>
    </location>
</feature>
<proteinExistence type="predicted"/>
<dbReference type="Gene3D" id="2.60.40.10">
    <property type="entry name" value="Immunoglobulins"/>
    <property type="match status" value="1"/>
</dbReference>
<feature type="domain" description="Fibronectin type-III" evidence="1">
    <location>
        <begin position="1"/>
        <end position="66"/>
    </location>
</feature>
<organism evidence="2">
    <name type="scientific">Tetraodon nigroviridis</name>
    <name type="common">Spotted green pufferfish</name>
    <name type="synonym">Chelonodon nigroviridis</name>
    <dbReference type="NCBI Taxonomy" id="99883"/>
    <lineage>
        <taxon>Eukaryota</taxon>
        <taxon>Metazoa</taxon>
        <taxon>Chordata</taxon>
        <taxon>Craniata</taxon>
        <taxon>Vertebrata</taxon>
        <taxon>Euteleostomi</taxon>
        <taxon>Actinopterygii</taxon>
        <taxon>Neopterygii</taxon>
        <taxon>Teleostei</taxon>
        <taxon>Neoteleostei</taxon>
        <taxon>Acanthomorphata</taxon>
        <taxon>Eupercaria</taxon>
        <taxon>Tetraodontiformes</taxon>
        <taxon>Tetradontoidea</taxon>
        <taxon>Tetraodontidae</taxon>
        <taxon>Tetraodon</taxon>
    </lineage>
</organism>
<name>Q4RAM3_TETNG</name>
<dbReference type="PROSITE" id="PS50853">
    <property type="entry name" value="FN3"/>
    <property type="match status" value="1"/>
</dbReference>
<dbReference type="InterPro" id="IPR036116">
    <property type="entry name" value="FN3_sf"/>
</dbReference>
<dbReference type="EMBL" id="CAAE01023325">
    <property type="protein sequence ID" value="CAG14560.1"/>
    <property type="molecule type" value="Genomic_DNA"/>
</dbReference>
<reference evidence="2" key="1">
    <citation type="journal article" date="2004" name="Nature">
        <title>Genome duplication in the teleost fish Tetraodon nigroviridis reveals the early vertebrate proto-karyotype.</title>
        <authorList>
            <person name="Jaillon O."/>
            <person name="Aury J.-M."/>
            <person name="Brunet F."/>
            <person name="Petit J.-L."/>
            <person name="Stange-Thomann N."/>
            <person name="Mauceli E."/>
            <person name="Bouneau L."/>
            <person name="Fischer C."/>
            <person name="Ozouf-Costaz C."/>
            <person name="Bernot A."/>
            <person name="Nicaud S."/>
            <person name="Jaffe D."/>
            <person name="Fisher S."/>
            <person name="Lutfalla G."/>
            <person name="Dossat C."/>
            <person name="Segurens B."/>
            <person name="Dasilva C."/>
            <person name="Salanoubat M."/>
            <person name="Levy M."/>
            <person name="Boudet N."/>
            <person name="Castellano S."/>
            <person name="Anthouard V."/>
            <person name="Jubin C."/>
            <person name="Castelli V."/>
            <person name="Katinka M."/>
            <person name="Vacherie B."/>
            <person name="Biemont C."/>
            <person name="Skalli Z."/>
            <person name="Cattolico L."/>
            <person name="Poulain J."/>
            <person name="De Berardinis V."/>
            <person name="Cruaud C."/>
            <person name="Duprat S."/>
            <person name="Brottier P."/>
            <person name="Coutanceau J.-P."/>
            <person name="Gouzy J."/>
            <person name="Parra G."/>
            <person name="Lardier G."/>
            <person name="Chapple C."/>
            <person name="McKernan K.J."/>
            <person name="McEwan P."/>
            <person name="Bosak S."/>
            <person name="Kellis M."/>
            <person name="Volff J.-N."/>
            <person name="Guigo R."/>
            <person name="Zody M.C."/>
            <person name="Mesirov J."/>
            <person name="Lindblad-Toh K."/>
            <person name="Birren B."/>
            <person name="Nusbaum C."/>
            <person name="Kahn D."/>
            <person name="Robinson-Rechavi M."/>
            <person name="Laudet V."/>
            <person name="Schachter V."/>
            <person name="Quetier F."/>
            <person name="Saurin W."/>
            <person name="Scarpelli C."/>
            <person name="Wincker P."/>
            <person name="Lander E.S."/>
            <person name="Weissenbach J."/>
            <person name="Roest Crollius H."/>
        </authorList>
    </citation>
    <scope>NUCLEOTIDE SEQUENCE [LARGE SCALE GENOMIC DNA]</scope>
</reference>
<sequence>QLLVWPENDPEDLLVVPITPDYPGARHTGLVSGLKKFTWYFGSILCFTTPGDGPRSPPTLLQTHEDS</sequence>
<dbReference type="SUPFAM" id="SSF49265">
    <property type="entry name" value="Fibronectin type III"/>
    <property type="match status" value="1"/>
</dbReference>
<feature type="non-terminal residue" evidence="2">
    <location>
        <position position="1"/>
    </location>
</feature>
<accession>Q4RAM3</accession>
<dbReference type="OrthoDB" id="8919975at2759"/>
<comment type="caution">
    <text evidence="2">The sequence shown here is derived from an EMBL/GenBank/DDBJ whole genome shotgun (WGS) entry which is preliminary data.</text>
</comment>
<dbReference type="KEGG" id="tng:GSTEN00036957G001"/>
<evidence type="ECO:0000313" key="2">
    <source>
        <dbReference type="EMBL" id="CAG14560.1"/>
    </source>
</evidence>